<sequence>MLRTDLHDGWTVRAVAGDPPPDVAAATVPATVPGSVHTDLLAAGLIADPYLDLNEQLLQWVGRTDWRYETSFAWAGGADERVDLVLEGLDTVARVELNGRTVAETRNMHRTYRVDVGALLSVGDNTLAVAFRSPVKAADEASEQIGRRPHVNTHPYNAIRKMACNFGWDWGPDLATVGIWKPISLQAWSGARLAAVRPLVSVDGTRGIVRVAVDVERAGLAGDLPLVARVGDVTVESVVPAGASSAVVEVVVEDAELWWPVGHGDQPLYDVTVELGGDLDTWSGRVGFRTVELRTEPDDRGTSFTFVINGRPVFVKGANWIPDDCFLERVTRERYAARITQSLDAGINLLRVWGGGIYEQDDFYELCDEQGLLVWQDFLFACAAYSEEEPLRSEVAAEARDNVTRLVAHPSLVLWNGNNENIWGYHDWGWQERLDGLSWGAGYYDDLLPSIVAELDGTRPYSNGSPYSVDPERHPNDPAHGSMHIWDVWNQRDYTVYRDYEPRFVSEFGWQGPPTWATLTRAISDEPLTPESPGVLLHQKAMEGNRKLETGLAPHLPQPRGMDDFHWATQLNQARAIAFGIEHFRSIAPHCSGAVVWQINDCWPVTSWAAVDGDGRKKPLWYALRRVFRPRLLTLQPRSGGLAVVVSNDSGEAWAGEVAVSRRAFDGRTLESAALPFSADAWGTVSVDLPKELTLAEDGTAELLVAEVPGAQRAVWFFAEDRDSALPAPELTTAVARTGRGYAVTVTAGALARDLTLLADKAAADAEVDEQLVTLLPGESVVFEVSTAAELDAAALTGWSVLRSANQLLHPRTP</sequence>
<dbReference type="RefSeq" id="WP_130491536.1">
    <property type="nucleotide sequence ID" value="NZ_SGXD01000001.1"/>
</dbReference>
<evidence type="ECO:0000259" key="9">
    <source>
        <dbReference type="Pfam" id="PF22666"/>
    </source>
</evidence>
<comment type="catalytic activity">
    <reaction evidence="1">
        <text>Hydrolysis of terminal, non-reducing beta-D-mannose residues in beta-D-mannosides.</text>
        <dbReference type="EC" id="3.2.1.25"/>
    </reaction>
</comment>
<dbReference type="InterPro" id="IPR041625">
    <property type="entry name" value="Beta-mannosidase_Ig"/>
</dbReference>
<evidence type="ECO:0000259" key="7">
    <source>
        <dbReference type="Pfam" id="PF00703"/>
    </source>
</evidence>
<dbReference type="InterPro" id="IPR050887">
    <property type="entry name" value="Beta-mannosidase_GH2"/>
</dbReference>
<evidence type="ECO:0000256" key="3">
    <source>
        <dbReference type="ARBA" id="ARBA00012754"/>
    </source>
</evidence>
<dbReference type="AlphaFoldDB" id="A0A4Q7NX26"/>
<dbReference type="InterPro" id="IPR017853">
    <property type="entry name" value="GH"/>
</dbReference>
<evidence type="ECO:0000256" key="1">
    <source>
        <dbReference type="ARBA" id="ARBA00000829"/>
    </source>
</evidence>
<dbReference type="EMBL" id="SGXD01000001">
    <property type="protein sequence ID" value="RZS91468.1"/>
    <property type="molecule type" value="Genomic_DNA"/>
</dbReference>
<dbReference type="PANTHER" id="PTHR43730">
    <property type="entry name" value="BETA-MANNOSIDASE"/>
    <property type="match status" value="1"/>
</dbReference>
<dbReference type="InterPro" id="IPR054593">
    <property type="entry name" value="Beta-mannosidase-like_N2"/>
</dbReference>
<dbReference type="FunFam" id="3.20.20.80:FF:000050">
    <property type="entry name" value="Beta-mannosidase B"/>
    <property type="match status" value="1"/>
</dbReference>
<evidence type="ECO:0000256" key="5">
    <source>
        <dbReference type="ARBA" id="ARBA00023180"/>
    </source>
</evidence>
<dbReference type="InterPro" id="IPR036156">
    <property type="entry name" value="Beta-gal/glucu_dom_sf"/>
</dbReference>
<keyword evidence="5" id="KW-0325">Glycoprotein</keyword>
<dbReference type="Proteomes" id="UP000293638">
    <property type="component" value="Unassembled WGS sequence"/>
</dbReference>
<dbReference type="SUPFAM" id="SSF51445">
    <property type="entry name" value="(Trans)glycosidases"/>
    <property type="match status" value="1"/>
</dbReference>
<evidence type="ECO:0000256" key="6">
    <source>
        <dbReference type="ARBA" id="ARBA00023295"/>
    </source>
</evidence>
<dbReference type="Pfam" id="PF22666">
    <property type="entry name" value="Glyco_hydro_2_N2"/>
    <property type="match status" value="1"/>
</dbReference>
<feature type="domain" description="Beta-mannosidase-like galactose-binding" evidence="9">
    <location>
        <begin position="10"/>
        <end position="181"/>
    </location>
</feature>
<dbReference type="PANTHER" id="PTHR43730:SF1">
    <property type="entry name" value="BETA-MANNOSIDASE"/>
    <property type="match status" value="1"/>
</dbReference>
<dbReference type="SUPFAM" id="SSF49303">
    <property type="entry name" value="beta-Galactosidase/glucuronidase domain"/>
    <property type="match status" value="1"/>
</dbReference>
<gene>
    <name evidence="10" type="ORF">EV189_0710</name>
</gene>
<reference evidence="10 11" key="1">
    <citation type="submission" date="2019-02" db="EMBL/GenBank/DDBJ databases">
        <title>Genomic Encyclopedia of Type Strains, Phase IV (KMG-IV): sequencing the most valuable type-strain genomes for metagenomic binning, comparative biology and taxonomic classification.</title>
        <authorList>
            <person name="Goeker M."/>
        </authorList>
    </citation>
    <scope>NUCLEOTIDE SEQUENCE [LARGE SCALE GENOMIC DNA]</scope>
    <source>
        <strain evidence="10 11">DSM 45622</strain>
    </source>
</reference>
<dbReference type="GO" id="GO:0005975">
    <property type="term" value="P:carbohydrate metabolic process"/>
    <property type="evidence" value="ECO:0007669"/>
    <property type="project" value="InterPro"/>
</dbReference>
<accession>A0A4Q7NX26</accession>
<dbReference type="OrthoDB" id="9762066at2"/>
<dbReference type="InterPro" id="IPR006102">
    <property type="entry name" value="Ig-like_GH2"/>
</dbReference>
<organism evidence="10 11">
    <name type="scientific">Motilibacter rhizosphaerae</name>
    <dbReference type="NCBI Taxonomy" id="598652"/>
    <lineage>
        <taxon>Bacteria</taxon>
        <taxon>Bacillati</taxon>
        <taxon>Actinomycetota</taxon>
        <taxon>Actinomycetes</taxon>
        <taxon>Motilibacterales</taxon>
        <taxon>Motilibacteraceae</taxon>
        <taxon>Motilibacter</taxon>
    </lineage>
</organism>
<evidence type="ECO:0000256" key="2">
    <source>
        <dbReference type="ARBA" id="ARBA00007401"/>
    </source>
</evidence>
<dbReference type="InterPro" id="IPR013783">
    <property type="entry name" value="Ig-like_fold"/>
</dbReference>
<protein>
    <recommendedName>
        <fullName evidence="3">beta-mannosidase</fullName>
        <ecNumber evidence="3">3.2.1.25</ecNumber>
    </recommendedName>
</protein>
<feature type="domain" description="Glycoside hydrolase family 2 immunoglobulin-like beta-sandwich" evidence="7">
    <location>
        <begin position="233"/>
        <end position="289"/>
    </location>
</feature>
<dbReference type="GO" id="GO:0006516">
    <property type="term" value="P:glycoprotein catabolic process"/>
    <property type="evidence" value="ECO:0007669"/>
    <property type="project" value="TreeGrafter"/>
</dbReference>
<evidence type="ECO:0000259" key="8">
    <source>
        <dbReference type="Pfam" id="PF17753"/>
    </source>
</evidence>
<dbReference type="GO" id="GO:0004567">
    <property type="term" value="F:beta-mannosidase activity"/>
    <property type="evidence" value="ECO:0007669"/>
    <property type="project" value="UniProtKB-EC"/>
</dbReference>
<dbReference type="SUPFAM" id="SSF49785">
    <property type="entry name" value="Galactose-binding domain-like"/>
    <property type="match status" value="1"/>
</dbReference>
<keyword evidence="6" id="KW-0326">Glycosidase</keyword>
<evidence type="ECO:0000313" key="10">
    <source>
        <dbReference type="EMBL" id="RZS91468.1"/>
    </source>
</evidence>
<name>A0A4Q7NX26_9ACTN</name>
<dbReference type="Gene3D" id="2.60.120.260">
    <property type="entry name" value="Galactose-binding domain-like"/>
    <property type="match status" value="1"/>
</dbReference>
<proteinExistence type="inferred from homology"/>
<dbReference type="EC" id="3.2.1.25" evidence="3"/>
<evidence type="ECO:0000313" key="11">
    <source>
        <dbReference type="Proteomes" id="UP000293638"/>
    </source>
</evidence>
<dbReference type="Pfam" id="PF00703">
    <property type="entry name" value="Glyco_hydro_2"/>
    <property type="match status" value="1"/>
</dbReference>
<feature type="domain" description="Beta-mannosidase Ig-fold" evidence="8">
    <location>
        <begin position="726"/>
        <end position="797"/>
    </location>
</feature>
<dbReference type="Gene3D" id="2.60.40.10">
    <property type="entry name" value="Immunoglobulins"/>
    <property type="match status" value="2"/>
</dbReference>
<keyword evidence="11" id="KW-1185">Reference proteome</keyword>
<comment type="caution">
    <text evidence="10">The sequence shown here is derived from an EMBL/GenBank/DDBJ whole genome shotgun (WGS) entry which is preliminary data.</text>
</comment>
<keyword evidence="4" id="KW-0378">Hydrolase</keyword>
<dbReference type="Gene3D" id="3.20.20.80">
    <property type="entry name" value="Glycosidases"/>
    <property type="match status" value="1"/>
</dbReference>
<comment type="similarity">
    <text evidence="2">Belongs to the glycosyl hydrolase 2 family.</text>
</comment>
<dbReference type="Pfam" id="PF17753">
    <property type="entry name" value="Ig_mannosidase"/>
    <property type="match status" value="1"/>
</dbReference>
<evidence type="ECO:0000256" key="4">
    <source>
        <dbReference type="ARBA" id="ARBA00022801"/>
    </source>
</evidence>
<dbReference type="InterPro" id="IPR008979">
    <property type="entry name" value="Galactose-bd-like_sf"/>
</dbReference>